<dbReference type="InterPro" id="IPR006094">
    <property type="entry name" value="Oxid_FAD_bind_N"/>
</dbReference>
<dbReference type="Gene3D" id="3.30.43.10">
    <property type="entry name" value="Uridine Diphospho-n-acetylenolpyruvylglucosamine Reductase, domain 2"/>
    <property type="match status" value="1"/>
</dbReference>
<dbReference type="Gene3D" id="3.30.465.10">
    <property type="match status" value="1"/>
</dbReference>
<evidence type="ECO:0000256" key="9">
    <source>
        <dbReference type="ARBA" id="ARBA00023014"/>
    </source>
</evidence>
<dbReference type="GO" id="GO:0051536">
    <property type="term" value="F:iron-sulfur cluster binding"/>
    <property type="evidence" value="ECO:0007669"/>
    <property type="project" value="UniProtKB-KW"/>
</dbReference>
<dbReference type="InterPro" id="IPR016166">
    <property type="entry name" value="FAD-bd_PCMH"/>
</dbReference>
<dbReference type="Pfam" id="PF01565">
    <property type="entry name" value="FAD_binding_4"/>
    <property type="match status" value="1"/>
</dbReference>
<dbReference type="InterPro" id="IPR017896">
    <property type="entry name" value="4Fe4S_Fe-S-bd"/>
</dbReference>
<dbReference type="InterPro" id="IPR017900">
    <property type="entry name" value="4Fe4S_Fe_S_CS"/>
</dbReference>
<sequence length="973" mass="105157">MKRLLSPQPATIGQPAGSTPEPDAAPASLRHGSDPKLVDDLETILSKEQVLARASDLIAFASDASPYRRIPSVVVQPRNEAELSALMRYASKHHRTITFRAAGTSLNGQAATEDILVDLKRYFTGMRVLNQGTQLWTKPGVILGDAQAVLARSGVMLGPDPGSTAVATIGGVLANNAGGMRCSVDRDSYHSVASMRVVLPSGNVIDTGESDAAFQAKEPALHAELLRIRDEIRNDEALCQLLKKKFSIRNTNGIRLDAFIDEETPVRILNKLMVSSEGIFGAITEATINTVPLPKHKAMAWVMLPDLRDAAQFVAPIMQAGALACELLVAPVLQKAVGNFPAADPAWADLPTKAAALLVELGGRDEEALEACISATTEALEGAELLSPLNFERSEAAMRGAWQIRNGLFGLLGSNRPQGTAMITEDVCFPPEQVGDGAADLLDLLAEFGYPEMVMGHAAFGNLHFFLLPNLAQEEDRAQYAEFLDRMSAIVIDKYQGSLKAEHGTGVNMAPFLLREWGERAWELMWDVKRAIDPLGILAPNIKLTRNQHLHLEHFKSLPKVEDEINDCVECGFCEPVCPSRQVTITPRQRIVLRREMARQAPSSPLLATLQEQFQYDGIDMCAADGSCAIACPVSIDTGKVMKQFRNAQASPIAAKTALRGAKKWAVVEQLVRGGLVSAKVLGASTLDMAARIGRNVINPDVLPSVPGPLPLPAQALPHTTREGATAVYFPACINRMFGNSAQASPDHLPLPHAIVELGRRAGVPVWIPEDVAGDCCGTPWSSKGYKEGFEYQARTLALDLLRWSDEGQIPVIVDAASCTHGMITQMQEVLEPSLRTRLEAVEILDVVEWLHRSVIEHLPIVEDFGRIAVHPTCSVQHMQQAEMLLAVANRCGNAVVPDGAGCCGSAGDRVMLHPELSQSATMQEAESLKAGNFDAFVASNRTCEMGLEMVCGEVFEHVAVLLERASRPVVSP</sequence>
<dbReference type="InterPro" id="IPR004113">
    <property type="entry name" value="FAD-bd_oxidored_4_C"/>
</dbReference>
<name>A0A3G6IXB9_9CORY</name>
<dbReference type="AlphaFoldDB" id="A0A3G6IXB9"/>
<dbReference type="SUPFAM" id="SSF56176">
    <property type="entry name" value="FAD-binding/transporter-associated domain-like"/>
    <property type="match status" value="1"/>
</dbReference>
<dbReference type="PANTHER" id="PTHR11748">
    <property type="entry name" value="D-LACTATE DEHYDROGENASE"/>
    <property type="match status" value="1"/>
</dbReference>
<dbReference type="KEGG" id="cpso:CPPEL_05895"/>
<dbReference type="RefSeq" id="WP_123960243.1">
    <property type="nucleotide sequence ID" value="NZ_CP033898.1"/>
</dbReference>
<protein>
    <recommendedName>
        <fullName evidence="10">D-lactate dehydrogenase (cytochrome)</fullName>
        <ecNumber evidence="10">1.1.2.4</ecNumber>
    </recommendedName>
</protein>
<dbReference type="PROSITE" id="PS00198">
    <property type="entry name" value="4FE4S_FER_1"/>
    <property type="match status" value="1"/>
</dbReference>
<evidence type="ECO:0000256" key="5">
    <source>
        <dbReference type="ARBA" id="ARBA00022827"/>
    </source>
</evidence>
<dbReference type="EC" id="1.1.2.4" evidence="10"/>
<dbReference type="EMBL" id="CP033898">
    <property type="protein sequence ID" value="AZA09298.1"/>
    <property type="molecule type" value="Genomic_DNA"/>
</dbReference>
<keyword evidence="4" id="KW-0479">Metal-binding</keyword>
<evidence type="ECO:0000256" key="4">
    <source>
        <dbReference type="ARBA" id="ARBA00022723"/>
    </source>
</evidence>
<dbReference type="PROSITE" id="PS51387">
    <property type="entry name" value="FAD_PCMH"/>
    <property type="match status" value="1"/>
</dbReference>
<organism evidence="14 15">
    <name type="scientific">Corynebacterium pseudopelargi</name>
    <dbReference type="NCBI Taxonomy" id="2080757"/>
    <lineage>
        <taxon>Bacteria</taxon>
        <taxon>Bacillati</taxon>
        <taxon>Actinomycetota</taxon>
        <taxon>Actinomycetes</taxon>
        <taxon>Mycobacteriales</taxon>
        <taxon>Corynebacteriaceae</taxon>
        <taxon>Corynebacterium</taxon>
    </lineage>
</organism>
<dbReference type="InterPro" id="IPR016164">
    <property type="entry name" value="FAD-linked_Oxase-like_C"/>
</dbReference>
<feature type="domain" description="4Fe-4S ferredoxin-type" evidence="12">
    <location>
        <begin position="557"/>
        <end position="588"/>
    </location>
</feature>
<keyword evidence="15" id="KW-1185">Reference proteome</keyword>
<evidence type="ECO:0000256" key="2">
    <source>
        <dbReference type="ARBA" id="ARBA00008000"/>
    </source>
</evidence>
<comment type="cofactor">
    <cofactor evidence="1">
        <name>FAD</name>
        <dbReference type="ChEBI" id="CHEBI:57692"/>
    </cofactor>
</comment>
<reference evidence="14 15" key="1">
    <citation type="submission" date="2018-11" db="EMBL/GenBank/DDBJ databases">
        <authorList>
            <person name="Kleinhagauer T."/>
            <person name="Glaeser S.P."/>
            <person name="Spergser J."/>
            <person name="Ruckert C."/>
            <person name="Kaempfer P."/>
            <person name="Busse H.-J."/>
        </authorList>
    </citation>
    <scope>NUCLEOTIDE SEQUENCE [LARGE SCALE GENOMIC DNA]</scope>
    <source>
        <strain evidence="14 15">812CH</strain>
    </source>
</reference>
<feature type="domain" description="FAD-binding PCMH-type" evidence="13">
    <location>
        <begin position="67"/>
        <end position="293"/>
    </location>
</feature>
<dbReference type="SUPFAM" id="SSF55103">
    <property type="entry name" value="FAD-linked oxidases, C-terminal domain"/>
    <property type="match status" value="1"/>
</dbReference>
<keyword evidence="8" id="KW-0408">Iron</keyword>
<comment type="similarity">
    <text evidence="2">Belongs to the FAD-binding oxidoreductase/transferase type 4 family.</text>
</comment>
<evidence type="ECO:0000313" key="15">
    <source>
        <dbReference type="Proteomes" id="UP000271426"/>
    </source>
</evidence>
<keyword evidence="6" id="KW-0809">Transit peptide</keyword>
<feature type="region of interest" description="Disordered" evidence="11">
    <location>
        <begin position="1"/>
        <end position="33"/>
    </location>
</feature>
<dbReference type="GO" id="GO:1903457">
    <property type="term" value="P:lactate catabolic process"/>
    <property type="evidence" value="ECO:0007669"/>
    <property type="project" value="TreeGrafter"/>
</dbReference>
<dbReference type="GO" id="GO:0046872">
    <property type="term" value="F:metal ion binding"/>
    <property type="evidence" value="ECO:0007669"/>
    <property type="project" value="UniProtKB-KW"/>
</dbReference>
<dbReference type="Pfam" id="PF02754">
    <property type="entry name" value="CCG"/>
    <property type="match status" value="2"/>
</dbReference>
<dbReference type="Pfam" id="PF02913">
    <property type="entry name" value="FAD-oxidase_C"/>
    <property type="match status" value="1"/>
</dbReference>
<evidence type="ECO:0000259" key="13">
    <source>
        <dbReference type="PROSITE" id="PS51387"/>
    </source>
</evidence>
<evidence type="ECO:0000256" key="11">
    <source>
        <dbReference type="SAM" id="MobiDB-lite"/>
    </source>
</evidence>
<evidence type="ECO:0000256" key="7">
    <source>
        <dbReference type="ARBA" id="ARBA00023002"/>
    </source>
</evidence>
<dbReference type="GO" id="GO:0071949">
    <property type="term" value="F:FAD binding"/>
    <property type="evidence" value="ECO:0007669"/>
    <property type="project" value="InterPro"/>
</dbReference>
<proteinExistence type="inferred from homology"/>
<evidence type="ECO:0000256" key="8">
    <source>
        <dbReference type="ARBA" id="ARBA00023004"/>
    </source>
</evidence>
<evidence type="ECO:0000259" key="12">
    <source>
        <dbReference type="PROSITE" id="PS51379"/>
    </source>
</evidence>
<dbReference type="InterPro" id="IPR009051">
    <property type="entry name" value="Helical_ferredxn"/>
</dbReference>
<dbReference type="Proteomes" id="UP000271426">
    <property type="component" value="Chromosome"/>
</dbReference>
<evidence type="ECO:0000256" key="3">
    <source>
        <dbReference type="ARBA" id="ARBA00022630"/>
    </source>
</evidence>
<dbReference type="GO" id="GO:0004458">
    <property type="term" value="F:D-lactate dehydrogenase (cytochrome) activity"/>
    <property type="evidence" value="ECO:0007669"/>
    <property type="project" value="UniProtKB-EC"/>
</dbReference>
<keyword evidence="5" id="KW-0274">FAD</keyword>
<keyword evidence="3" id="KW-0285">Flavoprotein</keyword>
<dbReference type="SUPFAM" id="SSF46548">
    <property type="entry name" value="alpha-helical ferredoxin"/>
    <property type="match status" value="1"/>
</dbReference>
<dbReference type="InterPro" id="IPR016169">
    <property type="entry name" value="FAD-bd_PCMH_sub2"/>
</dbReference>
<dbReference type="Gene3D" id="3.30.70.2190">
    <property type="match status" value="1"/>
</dbReference>
<evidence type="ECO:0000313" key="14">
    <source>
        <dbReference type="EMBL" id="AZA09298.1"/>
    </source>
</evidence>
<dbReference type="PROSITE" id="PS51379">
    <property type="entry name" value="4FE4S_FER_2"/>
    <property type="match status" value="1"/>
</dbReference>
<keyword evidence="9" id="KW-0411">Iron-sulfur</keyword>
<dbReference type="InterPro" id="IPR004017">
    <property type="entry name" value="Cys_rich_dom"/>
</dbReference>
<dbReference type="Gene3D" id="3.30.70.2740">
    <property type="match status" value="1"/>
</dbReference>
<dbReference type="GO" id="GO:0008720">
    <property type="term" value="F:D-lactate dehydrogenase (NAD+) activity"/>
    <property type="evidence" value="ECO:0007669"/>
    <property type="project" value="TreeGrafter"/>
</dbReference>
<evidence type="ECO:0000256" key="1">
    <source>
        <dbReference type="ARBA" id="ARBA00001974"/>
    </source>
</evidence>
<dbReference type="OrthoDB" id="9770306at2"/>
<keyword evidence="7 14" id="KW-0560">Oxidoreductase</keyword>
<dbReference type="Pfam" id="PF13183">
    <property type="entry name" value="Fer4_8"/>
    <property type="match status" value="1"/>
</dbReference>
<dbReference type="InterPro" id="IPR016167">
    <property type="entry name" value="FAD-bd_PCMH_sub1"/>
</dbReference>
<dbReference type="Gene3D" id="1.10.1060.10">
    <property type="entry name" value="Alpha-helical ferredoxin"/>
    <property type="match status" value="1"/>
</dbReference>
<dbReference type="PANTHER" id="PTHR11748:SF111">
    <property type="entry name" value="D-LACTATE DEHYDROGENASE, MITOCHONDRIAL-RELATED"/>
    <property type="match status" value="1"/>
</dbReference>
<evidence type="ECO:0000256" key="10">
    <source>
        <dbReference type="ARBA" id="ARBA00038897"/>
    </source>
</evidence>
<accession>A0A3G6IXB9</accession>
<gene>
    <name evidence="14" type="ORF">CPPEL_05895</name>
</gene>
<dbReference type="InterPro" id="IPR036318">
    <property type="entry name" value="FAD-bd_PCMH-like_sf"/>
</dbReference>
<evidence type="ECO:0000256" key="6">
    <source>
        <dbReference type="ARBA" id="ARBA00022946"/>
    </source>
</evidence>